<keyword evidence="8" id="KW-1015">Disulfide bond</keyword>
<feature type="transmembrane region" description="Helical" evidence="13">
    <location>
        <begin position="281"/>
        <end position="302"/>
    </location>
</feature>
<dbReference type="InterPro" id="IPR017452">
    <property type="entry name" value="GPCR_Rhodpsn_7TM"/>
</dbReference>
<dbReference type="SMART" id="SM01381">
    <property type="entry name" value="7TM_GPCR_Srsx"/>
    <property type="match status" value="1"/>
</dbReference>
<dbReference type="InterPro" id="IPR000276">
    <property type="entry name" value="GPCR_Rhodpsn"/>
</dbReference>
<evidence type="ECO:0000256" key="2">
    <source>
        <dbReference type="ARBA" id="ARBA00004651"/>
    </source>
</evidence>
<dbReference type="OrthoDB" id="5962705at2759"/>
<evidence type="ECO:0000256" key="6">
    <source>
        <dbReference type="ARBA" id="ARBA00023040"/>
    </source>
</evidence>
<feature type="transmembrane region" description="Helical" evidence="13">
    <location>
        <begin position="50"/>
        <end position="76"/>
    </location>
</feature>
<dbReference type="AlphaFoldDB" id="A0A667ZU50"/>
<evidence type="ECO:0000256" key="13">
    <source>
        <dbReference type="SAM" id="Phobius"/>
    </source>
</evidence>
<evidence type="ECO:0000259" key="14">
    <source>
        <dbReference type="PROSITE" id="PS50262"/>
    </source>
</evidence>
<evidence type="ECO:0000256" key="4">
    <source>
        <dbReference type="ARBA" id="ARBA00022692"/>
    </source>
</evidence>
<evidence type="ECO:0000256" key="12">
    <source>
        <dbReference type="RuleBase" id="RU000688"/>
    </source>
</evidence>
<dbReference type="Pfam" id="PF00001">
    <property type="entry name" value="7tm_1"/>
    <property type="match status" value="1"/>
</dbReference>
<keyword evidence="3" id="KW-1003">Cell membrane</keyword>
<keyword evidence="11 12" id="KW-0807">Transducer</keyword>
<gene>
    <name evidence="15" type="primary">nmur3</name>
</gene>
<keyword evidence="6 12" id="KW-0297">G-protein coupled receptor</keyword>
<dbReference type="Ensembl" id="ENSMMDT00005039970.1">
    <property type="protein sequence ID" value="ENSMMDP00005039159.1"/>
    <property type="gene ID" value="ENSMMDG00005018151.1"/>
</dbReference>
<reference evidence="15" key="1">
    <citation type="submission" date="2019-06" db="EMBL/GenBank/DDBJ databases">
        <authorList>
            <consortium name="Wellcome Sanger Institute Data Sharing"/>
        </authorList>
    </citation>
    <scope>NUCLEOTIDE SEQUENCE [LARGE SCALE GENOMIC DNA]</scope>
</reference>
<dbReference type="GeneTree" id="ENSGT01120000271823"/>
<feature type="domain" description="G-protein coupled receptors family 1 profile" evidence="14">
    <location>
        <begin position="68"/>
        <end position="339"/>
    </location>
</feature>
<evidence type="ECO:0000256" key="7">
    <source>
        <dbReference type="ARBA" id="ARBA00023136"/>
    </source>
</evidence>
<evidence type="ECO:0000256" key="3">
    <source>
        <dbReference type="ARBA" id="ARBA00022475"/>
    </source>
</evidence>
<dbReference type="InterPro" id="IPR005390">
    <property type="entry name" value="NeuromedU_rcpt"/>
</dbReference>
<keyword evidence="5 13" id="KW-1133">Transmembrane helix</keyword>
<keyword evidence="7 13" id="KW-0472">Membrane</keyword>
<evidence type="ECO:0000256" key="11">
    <source>
        <dbReference type="ARBA" id="ARBA00023224"/>
    </source>
</evidence>
<evidence type="ECO:0000313" key="15">
    <source>
        <dbReference type="Ensembl" id="ENSMMDP00005039159.1"/>
    </source>
</evidence>
<organism evidence="15 16">
    <name type="scientific">Myripristis murdjan</name>
    <name type="common">pinecone soldierfish</name>
    <dbReference type="NCBI Taxonomy" id="586833"/>
    <lineage>
        <taxon>Eukaryota</taxon>
        <taxon>Metazoa</taxon>
        <taxon>Chordata</taxon>
        <taxon>Craniata</taxon>
        <taxon>Vertebrata</taxon>
        <taxon>Euteleostomi</taxon>
        <taxon>Actinopterygii</taxon>
        <taxon>Neopterygii</taxon>
        <taxon>Teleostei</taxon>
        <taxon>Neoteleostei</taxon>
        <taxon>Acanthomorphata</taxon>
        <taxon>Holocentriformes</taxon>
        <taxon>Holocentridae</taxon>
        <taxon>Myripristis</taxon>
    </lineage>
</organism>
<keyword evidence="10" id="KW-0325">Glycoprotein</keyword>
<keyword evidence="16" id="KW-1185">Reference proteome</keyword>
<evidence type="ECO:0000256" key="9">
    <source>
        <dbReference type="ARBA" id="ARBA00023170"/>
    </source>
</evidence>
<dbReference type="SUPFAM" id="SSF81321">
    <property type="entry name" value="Family A G protein-coupled receptor-like"/>
    <property type="match status" value="1"/>
</dbReference>
<reference evidence="15" key="2">
    <citation type="submission" date="2025-08" db="UniProtKB">
        <authorList>
            <consortium name="Ensembl"/>
        </authorList>
    </citation>
    <scope>IDENTIFICATION</scope>
</reference>
<evidence type="ECO:0000256" key="10">
    <source>
        <dbReference type="ARBA" id="ARBA00023180"/>
    </source>
</evidence>
<evidence type="ECO:0000256" key="5">
    <source>
        <dbReference type="ARBA" id="ARBA00022989"/>
    </source>
</evidence>
<feature type="transmembrane region" description="Helical" evidence="13">
    <location>
        <begin position="172"/>
        <end position="194"/>
    </location>
</feature>
<dbReference type="Gene3D" id="1.20.1070.10">
    <property type="entry name" value="Rhodopsin 7-helix transmembrane proteins"/>
    <property type="match status" value="1"/>
</dbReference>
<accession>A0A667ZU50</accession>
<feature type="transmembrane region" description="Helical" evidence="13">
    <location>
        <begin position="130"/>
        <end position="152"/>
    </location>
</feature>
<dbReference type="PANTHER" id="PTHR24243">
    <property type="entry name" value="G-PROTEIN COUPLED RECEPTOR"/>
    <property type="match status" value="1"/>
</dbReference>
<dbReference type="Proteomes" id="UP000472263">
    <property type="component" value="Chromosome 5"/>
</dbReference>
<dbReference type="CDD" id="cd15133">
    <property type="entry name" value="7tmA_NMU-R"/>
    <property type="match status" value="1"/>
</dbReference>
<dbReference type="PROSITE" id="PS00237">
    <property type="entry name" value="G_PROTEIN_RECEP_F1_1"/>
    <property type="match status" value="1"/>
</dbReference>
<sequence>MEHFWQSSFANLSNLFHNTTMQPNASGNYTTDQSMDDNLSEILGPQRSPFFLPVTLVYLFIFLTGLSGNLLTCVVIAKHKKMRNPTNLYLVSLAVSDLLVLLFGMPLEIYDLWQNYPFPFGEGGCYFKTFLFETVCFASILNVTALSVERYIAVVHPLKTRYLSTNQHAKRVITIVWAVSMVCAIPNTSLHGIFYLPERMEESAICTVLKPLWIYNLVMQITTVCFYFIPMMVISVLYLVMGVHLAKERRRSCGTLGKNCDSSTRWKVHVENGRRRQVTKMLSIVVAVFGVCWAPFHIERLLWSSIKQWTDLMHDIYQCVHILSGIFFYLSSAVNPIIYNLLSTRFRECFRELVCSHAEDSSSVRDSPPFPKILLDSSVSASRAQVKGKNSTAFVPLLSPNMSLSIDATVLTCTCKETDCITSGF</sequence>
<protein>
    <submittedName>
        <fullName evidence="15">Neuromedin U receptor 3</fullName>
    </submittedName>
</protein>
<dbReference type="GO" id="GO:0001607">
    <property type="term" value="F:neuromedin U receptor activity"/>
    <property type="evidence" value="ECO:0007669"/>
    <property type="project" value="InterPro"/>
</dbReference>
<dbReference type="PANTHER" id="PTHR24243:SF205">
    <property type="entry name" value="NEUROMEDIN U RECEPTOR 3"/>
    <property type="match status" value="1"/>
</dbReference>
<evidence type="ECO:0000256" key="8">
    <source>
        <dbReference type="ARBA" id="ARBA00023157"/>
    </source>
</evidence>
<evidence type="ECO:0000256" key="1">
    <source>
        <dbReference type="ARBA" id="ARBA00003593"/>
    </source>
</evidence>
<dbReference type="InParanoid" id="A0A667ZU50"/>
<proteinExistence type="inferred from homology"/>
<evidence type="ECO:0000313" key="16">
    <source>
        <dbReference type="Proteomes" id="UP000472263"/>
    </source>
</evidence>
<name>A0A667ZU50_9TELE</name>
<dbReference type="FunCoup" id="A0A667ZU50">
    <property type="interactions" value="198"/>
</dbReference>
<comment type="function">
    <text evidence="1">Receptor for the neuromedin-U and neuromedin-S neuropeptides.</text>
</comment>
<reference evidence="15" key="3">
    <citation type="submission" date="2025-09" db="UniProtKB">
        <authorList>
            <consortium name="Ensembl"/>
        </authorList>
    </citation>
    <scope>IDENTIFICATION</scope>
</reference>
<dbReference type="PRINTS" id="PR00237">
    <property type="entry name" value="GPCRRHODOPSN"/>
</dbReference>
<dbReference type="PROSITE" id="PS50262">
    <property type="entry name" value="G_PROTEIN_RECEP_F1_2"/>
    <property type="match status" value="1"/>
</dbReference>
<comment type="subcellular location">
    <subcellularLocation>
        <location evidence="2">Cell membrane</location>
        <topology evidence="2">Multi-pass membrane protein</topology>
    </subcellularLocation>
</comment>
<comment type="similarity">
    <text evidence="12">Belongs to the G-protein coupled receptor 1 family.</text>
</comment>
<feature type="transmembrane region" description="Helical" evidence="13">
    <location>
        <begin position="214"/>
        <end position="241"/>
    </location>
</feature>
<dbReference type="GO" id="GO:0005886">
    <property type="term" value="C:plasma membrane"/>
    <property type="evidence" value="ECO:0007669"/>
    <property type="project" value="UniProtKB-SubCell"/>
</dbReference>
<feature type="transmembrane region" description="Helical" evidence="13">
    <location>
        <begin position="322"/>
        <end position="342"/>
    </location>
</feature>
<keyword evidence="4 12" id="KW-0812">Transmembrane</keyword>
<dbReference type="PRINTS" id="PR01565">
    <property type="entry name" value="NEUROMEDINUR"/>
</dbReference>
<feature type="transmembrane region" description="Helical" evidence="13">
    <location>
        <begin position="88"/>
        <end position="110"/>
    </location>
</feature>
<keyword evidence="9 12" id="KW-0675">Receptor</keyword>